<evidence type="ECO:0000313" key="1">
    <source>
        <dbReference type="EMBL" id="WSD14480.1"/>
    </source>
</evidence>
<dbReference type="EMBL" id="CP109135">
    <property type="protein sequence ID" value="WSD14480.1"/>
    <property type="molecule type" value="Genomic_DNA"/>
</dbReference>
<sequence>MTSVIGGDLLGRRMREDTMSDQGVPQRFLDLARRARGPRALSETGLRERFGDPAQVELEAGQVWRARWEDVTMLVLVLGVETHEVSAVPVTIDPPGEDESSVVVAGPRTAFGVNATVWSSLASRIPMRVLERVIDAWGKDLVELAVSRTRGRPGPLPPGVRDGLPIRSALEPAAEMRARLADDLECLQHAPGLPVEEAGQSAGTLASLLGDQLDLRALCTALQLPQPQVMKLLRGKTPLSPEQIDTVASATGLPTEEIARTVRPLPADLVLVAEHPRWRPVWVRRAQRLGISETQARLSVGYGAFALAARQTGGGPADWEARMRQFLRDEDGAGDR</sequence>
<evidence type="ECO:0000313" key="2">
    <source>
        <dbReference type="Proteomes" id="UP001340816"/>
    </source>
</evidence>
<organism evidence="1 2">
    <name type="scientific">Streptomyces phaeochromogenes</name>
    <dbReference type="NCBI Taxonomy" id="1923"/>
    <lineage>
        <taxon>Bacteria</taxon>
        <taxon>Bacillati</taxon>
        <taxon>Actinomycetota</taxon>
        <taxon>Actinomycetes</taxon>
        <taxon>Kitasatosporales</taxon>
        <taxon>Streptomycetaceae</taxon>
        <taxon>Streptomyces</taxon>
        <taxon>Streptomyces phaeochromogenes group</taxon>
    </lineage>
</organism>
<dbReference type="RefSeq" id="WP_326759125.1">
    <property type="nucleotide sequence ID" value="NZ_CP109135.1"/>
</dbReference>
<keyword evidence="2" id="KW-1185">Reference proteome</keyword>
<evidence type="ECO:0008006" key="3">
    <source>
        <dbReference type="Google" id="ProtNLM"/>
    </source>
</evidence>
<proteinExistence type="predicted"/>
<name>A0ABZ1H8L1_STRPH</name>
<dbReference type="Proteomes" id="UP001340816">
    <property type="component" value="Chromosome"/>
</dbReference>
<protein>
    <recommendedName>
        <fullName evidence="3">HTH cro/C1-type domain-containing protein</fullName>
    </recommendedName>
</protein>
<accession>A0ABZ1H8L1</accession>
<reference evidence="1 2" key="1">
    <citation type="submission" date="2022-10" db="EMBL/GenBank/DDBJ databases">
        <title>The complete genomes of actinobacterial strains from the NBC collection.</title>
        <authorList>
            <person name="Joergensen T.S."/>
            <person name="Alvarez Arevalo M."/>
            <person name="Sterndorff E.B."/>
            <person name="Faurdal D."/>
            <person name="Vuksanovic O."/>
            <person name="Mourched A.-S."/>
            <person name="Charusanti P."/>
            <person name="Shaw S."/>
            <person name="Blin K."/>
            <person name="Weber T."/>
        </authorList>
    </citation>
    <scope>NUCLEOTIDE SEQUENCE [LARGE SCALE GENOMIC DNA]</scope>
    <source>
        <strain evidence="1 2">NBC 01752</strain>
    </source>
</reference>
<gene>
    <name evidence="1" type="ORF">OHB35_15210</name>
</gene>